<dbReference type="SUPFAM" id="SSF103515">
    <property type="entry name" value="Autotransporter"/>
    <property type="match status" value="1"/>
</dbReference>
<reference evidence="2 3" key="1">
    <citation type="submission" date="2016-01" db="EMBL/GenBank/DDBJ databases">
        <authorList>
            <person name="Brown R."/>
        </authorList>
    </citation>
    <scope>NUCLEOTIDE SEQUENCE [LARGE SCALE GENOMIC DNA]</scope>
    <source>
        <strain evidence="2">Sporomusa sphaeroides DSM 2875</strain>
    </source>
</reference>
<name>A0ABM9W6R0_9FIRM</name>
<dbReference type="RefSeq" id="WP_075757977.1">
    <property type="nucleotide sequence ID" value="NZ_CP146991.1"/>
</dbReference>
<proteinExistence type="predicted"/>
<comment type="caution">
    <text evidence="2">The sequence shown here is derived from an EMBL/GenBank/DDBJ whole genome shotgun (WGS) entry which is preliminary data.</text>
</comment>
<dbReference type="Proteomes" id="UP000245702">
    <property type="component" value="Unassembled WGS sequence"/>
</dbReference>
<protein>
    <recommendedName>
        <fullName evidence="1">Autotransporter domain-containing protein</fullName>
    </recommendedName>
</protein>
<evidence type="ECO:0000313" key="2">
    <source>
        <dbReference type="EMBL" id="CVK20849.1"/>
    </source>
</evidence>
<dbReference type="EMBL" id="FCOW01000024">
    <property type="protein sequence ID" value="CVK20849.1"/>
    <property type="molecule type" value="Genomic_DNA"/>
</dbReference>
<sequence length="907" mass="90909">MLKLSEHAIGMLVSKYRAVLKRMLIRNTAAFAACCVILGAPAAGGAAGITYTGDGADLQTAPIGGASSPSLIPTGVSGNTVTVDYTTGTDPWRVFGGLSDSAAVTGNTVYLLHGTVNNNFYGGYDAAGTGGFGAGNNTVTISGGTVISNAVAGLSLQGNVSGNKMTMSGGTVGRNLYGGSANGSGSAVGNSVLVTGGQVGDGLGDVGNGWVIGGFSQDGLAENNRVTLTAGTVNSIEGGESGTGVAANNQVIITGGTVAGVTVRGGFSSSGLVTGNSVAISAGSIAMDVMGGQSNSGNVVNNQVTFTGGTIGQFITGGFTDDGDAAGNRVIVSGGEVTGLIRGGFSVTGKVEDNQVMFSGGKASSIEGGVAMASGGNVAANTVHMSGGEIAYNVYGGITFGTGSAADNSVLLTGGQVNGDIYGGFSNSSGSASGNNVLLTGGQVNGNVYGGFSGSGSASNNSITLGRDVQIAGMSSIFGGLGSVSSGGNTLNLDAFKGSVREVNSFQNYNFFLPASLQNGGTVLTVTSQTDLSGTHVAITGMESGTLLAPGNTITLISSTQNAPDSYTATNVRSGISILYDFSLEAAGAALTATVKSAGVNPQTKALVEGYAANMAFVNQGADLAGGTGMADAMVKAKAANGDIASFGAVSSGSSRYKTGSHADVDGTSLMTGFVTKRDIENGSLVKGLFLEAGWGNYDTYNSFANMPSVRGDGDTSYYGLGALLRHDAPDGRYLEGSVRGGKSRTTFGSGDLNNASYTTNSGYYGAHIGIGKLKTEGGKTVDYYAKYFWTHQNGSDVRVAGEPFSFAGVDSSRLRGGVRLSQEKPDGKRASYVGLAYEYEFDGKAKGSVYGLDLEAPSLKGGTGIVELGMSFKSRPASSKTLELGLQGYAGKRKGVTGTVQFKRVF</sequence>
<feature type="domain" description="Autotransporter" evidence="1">
    <location>
        <begin position="639"/>
        <end position="907"/>
    </location>
</feature>
<dbReference type="Gene3D" id="2.40.128.130">
    <property type="entry name" value="Autotransporter beta-domain"/>
    <property type="match status" value="1"/>
</dbReference>
<accession>A0ABM9W6R0</accession>
<organism evidence="2 3">
    <name type="scientific">Sporomusa sphaeroides DSM 2875</name>
    <dbReference type="NCBI Taxonomy" id="1337886"/>
    <lineage>
        <taxon>Bacteria</taxon>
        <taxon>Bacillati</taxon>
        <taxon>Bacillota</taxon>
        <taxon>Negativicutes</taxon>
        <taxon>Selenomonadales</taxon>
        <taxon>Sporomusaceae</taxon>
        <taxon>Sporomusa</taxon>
    </lineage>
</organism>
<dbReference type="PROSITE" id="PS51208">
    <property type="entry name" value="AUTOTRANSPORTER"/>
    <property type="match status" value="1"/>
</dbReference>
<keyword evidence="3" id="KW-1185">Reference proteome</keyword>
<dbReference type="InterPro" id="IPR036709">
    <property type="entry name" value="Autotransporte_beta_dom_sf"/>
</dbReference>
<evidence type="ECO:0000313" key="3">
    <source>
        <dbReference type="Proteomes" id="UP000245702"/>
    </source>
</evidence>
<gene>
    <name evidence="2" type="ORF">SSPH_03517</name>
</gene>
<dbReference type="InterPro" id="IPR005546">
    <property type="entry name" value="Autotransporte_beta"/>
</dbReference>
<evidence type="ECO:0000259" key="1">
    <source>
        <dbReference type="PROSITE" id="PS51208"/>
    </source>
</evidence>